<dbReference type="KEGG" id="cact:HZ995_00680"/>
<gene>
    <name evidence="2" type="ORF">HZ995_00680</name>
</gene>
<accession>A0A975EQ15</accession>
<evidence type="ECO:0000313" key="2">
    <source>
        <dbReference type="EMBL" id="QTN36080.1"/>
    </source>
</evidence>
<dbReference type="AlphaFoldDB" id="A0A975EQ15"/>
<reference evidence="2" key="1">
    <citation type="submission" date="2020-07" db="EMBL/GenBank/DDBJ databases">
        <title>Genome sequences of bacteria associated with the marine, planktonic diatom Thalassiosira profunda strain ECT2AJA-044.</title>
        <authorList>
            <person name="Gargas C.B."/>
            <person name="Roberts W.R."/>
            <person name="Alverson A.J."/>
        </authorList>
    </citation>
    <scope>NUCLEOTIDE SEQUENCE</scope>
    <source>
        <strain evidence="2">ECT2AJA-044</strain>
    </source>
</reference>
<dbReference type="RefSeq" id="WP_209356784.1">
    <property type="nucleotide sequence ID" value="NZ_CP060010.1"/>
</dbReference>
<evidence type="ECO:0008006" key="4">
    <source>
        <dbReference type="Google" id="ProtNLM"/>
    </source>
</evidence>
<dbReference type="Proteomes" id="UP000665026">
    <property type="component" value="Chromosome"/>
</dbReference>
<feature type="signal peptide" evidence="1">
    <location>
        <begin position="1"/>
        <end position="20"/>
    </location>
</feature>
<evidence type="ECO:0000256" key="1">
    <source>
        <dbReference type="SAM" id="SignalP"/>
    </source>
</evidence>
<name>A0A975EQ15_9RHOB</name>
<dbReference type="EMBL" id="CP060010">
    <property type="protein sequence ID" value="QTN36080.1"/>
    <property type="molecule type" value="Genomic_DNA"/>
</dbReference>
<sequence length="116" mass="12118">MFKNILFASCLAVIAVPAHATCIIFPCKIKPDPEITFTPKTPPQVPMGCAYRMAAAANANAGGICPAGLQPVQVGGMVSCGVPVAGEVCHEPPRVKPKVHKRMVCPEGVKGCYTTN</sequence>
<evidence type="ECO:0000313" key="3">
    <source>
        <dbReference type="Proteomes" id="UP000665026"/>
    </source>
</evidence>
<organism evidence="2 3">
    <name type="scientific">Cognatishimia activa</name>
    <dbReference type="NCBI Taxonomy" id="1715691"/>
    <lineage>
        <taxon>Bacteria</taxon>
        <taxon>Pseudomonadati</taxon>
        <taxon>Pseudomonadota</taxon>
        <taxon>Alphaproteobacteria</taxon>
        <taxon>Rhodobacterales</taxon>
        <taxon>Paracoccaceae</taxon>
        <taxon>Cognatishimia</taxon>
    </lineage>
</organism>
<keyword evidence="1" id="KW-0732">Signal</keyword>
<proteinExistence type="predicted"/>
<protein>
    <recommendedName>
        <fullName evidence="4">Secreted protein</fullName>
    </recommendedName>
</protein>
<feature type="chain" id="PRO_5038136043" description="Secreted protein" evidence="1">
    <location>
        <begin position="21"/>
        <end position="116"/>
    </location>
</feature>